<dbReference type="CDD" id="cd07346">
    <property type="entry name" value="ABC_6TM_exporters"/>
    <property type="match status" value="1"/>
</dbReference>
<dbReference type="InterPro" id="IPR011527">
    <property type="entry name" value="ABC1_TM_dom"/>
</dbReference>
<dbReference type="Gene3D" id="1.20.1560.10">
    <property type="entry name" value="ABC transporter type 1, transmembrane domain"/>
    <property type="match status" value="1"/>
</dbReference>
<keyword evidence="4 5" id="KW-0472">Membrane</keyword>
<feature type="transmembrane region" description="Helical" evidence="5">
    <location>
        <begin position="131"/>
        <end position="151"/>
    </location>
</feature>
<comment type="subcellular location">
    <subcellularLocation>
        <location evidence="1">Cell membrane</location>
        <topology evidence="1">Multi-pass membrane protein</topology>
    </subcellularLocation>
</comment>
<feature type="domain" description="ABC transmembrane type-1" evidence="6">
    <location>
        <begin position="17"/>
        <end position="294"/>
    </location>
</feature>
<dbReference type="SUPFAM" id="SSF90123">
    <property type="entry name" value="ABC transporter transmembrane region"/>
    <property type="match status" value="1"/>
</dbReference>
<dbReference type="Gene3D" id="3.40.50.300">
    <property type="entry name" value="P-loop containing nucleotide triphosphate hydrolases"/>
    <property type="match status" value="1"/>
</dbReference>
<protein>
    <submittedName>
        <fullName evidence="7">ABC transporter ATP-binding protein</fullName>
    </submittedName>
</protein>
<dbReference type="EMBL" id="JADMKU010000002">
    <property type="protein sequence ID" value="MBR9650244.1"/>
    <property type="molecule type" value="Genomic_DNA"/>
</dbReference>
<dbReference type="Proteomes" id="UP001195941">
    <property type="component" value="Unassembled WGS sequence"/>
</dbReference>
<dbReference type="SUPFAM" id="SSF52540">
    <property type="entry name" value="P-loop containing nucleoside triphosphate hydrolases"/>
    <property type="match status" value="1"/>
</dbReference>
<keyword evidence="3 5" id="KW-1133">Transmembrane helix</keyword>
<dbReference type="InterPro" id="IPR036640">
    <property type="entry name" value="ABC1_TM_sf"/>
</dbReference>
<evidence type="ECO:0000256" key="3">
    <source>
        <dbReference type="ARBA" id="ARBA00022989"/>
    </source>
</evidence>
<evidence type="ECO:0000256" key="5">
    <source>
        <dbReference type="SAM" id="Phobius"/>
    </source>
</evidence>
<dbReference type="PANTHER" id="PTHR24221">
    <property type="entry name" value="ATP-BINDING CASSETTE SUB-FAMILY B"/>
    <property type="match status" value="1"/>
</dbReference>
<feature type="transmembrane region" description="Helical" evidence="5">
    <location>
        <begin position="163"/>
        <end position="184"/>
    </location>
</feature>
<reference evidence="7 8" key="1">
    <citation type="journal article" date="2021" name="Arch. Microbiol.">
        <title>Thalassobius aquimarinus sp. nov., isolated from the Sea of Japan seashore.</title>
        <authorList>
            <person name="Kurilenko V.V."/>
            <person name="Romanenko L.A."/>
            <person name="Chernysheva N.Y."/>
            <person name="Velansky P.V."/>
            <person name="Tekutyeva L.A."/>
            <person name="Isaeva M.P."/>
            <person name="Mikhailov V.V."/>
        </authorList>
    </citation>
    <scope>NUCLEOTIDE SEQUENCE [LARGE SCALE GENOMIC DNA]</scope>
    <source>
        <strain evidence="7 8">KMM 8518</strain>
    </source>
</reference>
<evidence type="ECO:0000259" key="6">
    <source>
        <dbReference type="PROSITE" id="PS50929"/>
    </source>
</evidence>
<proteinExistence type="predicted"/>
<keyword evidence="8" id="KW-1185">Reference proteome</keyword>
<dbReference type="GO" id="GO:0005524">
    <property type="term" value="F:ATP binding"/>
    <property type="evidence" value="ECO:0007669"/>
    <property type="project" value="UniProtKB-KW"/>
</dbReference>
<dbReference type="PANTHER" id="PTHR24221:SF654">
    <property type="entry name" value="ATP-BINDING CASSETTE SUB-FAMILY B MEMBER 6"/>
    <property type="match status" value="1"/>
</dbReference>
<gene>
    <name evidence="7" type="ORF">IT775_03780</name>
</gene>
<organism evidence="7 8">
    <name type="scientific">Thalassovita aquimarina</name>
    <dbReference type="NCBI Taxonomy" id="2785917"/>
    <lineage>
        <taxon>Bacteria</taxon>
        <taxon>Pseudomonadati</taxon>
        <taxon>Pseudomonadota</taxon>
        <taxon>Alphaproteobacteria</taxon>
        <taxon>Rhodobacterales</taxon>
        <taxon>Roseobacteraceae</taxon>
        <taxon>Thalassovita</taxon>
    </lineage>
</organism>
<accession>A0ABS5HMP8</accession>
<name>A0ABS5HMP8_9RHOB</name>
<dbReference type="RefSeq" id="WP_212699748.1">
    <property type="nucleotide sequence ID" value="NZ_JADMKU010000002.1"/>
</dbReference>
<dbReference type="InterPro" id="IPR039421">
    <property type="entry name" value="Type_1_exporter"/>
</dbReference>
<feature type="transmembrane region" description="Helical" evidence="5">
    <location>
        <begin position="52"/>
        <end position="69"/>
    </location>
</feature>
<evidence type="ECO:0000256" key="1">
    <source>
        <dbReference type="ARBA" id="ARBA00004651"/>
    </source>
</evidence>
<keyword evidence="2 5" id="KW-0812">Transmembrane</keyword>
<evidence type="ECO:0000313" key="7">
    <source>
        <dbReference type="EMBL" id="MBR9650244.1"/>
    </source>
</evidence>
<sequence length="537" mass="55442">MSRIPRITADGRGLQLAGLVALALGQAVAGGATALGVSAAFGALRAPVGDLPVAALTIIAGSALVLAGFRAAEAVLAEHVGQKYAAAVRERLFLHISRMPVGAMRGKRNGALSLRFVGDLTAIKSWVSGGIARLVSAAVTIPAMLLVLYWLAPVLALATLGPILFTLLFYILMRAPLGAAHAALRKRRAHMASDLAERLPQGIALRRFGRLRIERRALAGHSAAVTQAAGKRALLAGLVRAAPDAASGLTVALVLWVAMLRGIDLPETAAALTALGLIVRPLRQLAGVSDKRQAWIVATGNLRRALNAPRMAATRSGRGAKKPDPESPALELKAVRLHDGGELSASIDLGETVAVIGAPGAGKSRLLMVAAGLDAPESGSARVFGMKPTEPAPGSVLYLGPAAPMLRGSLRRDAMIGVDPMPSDPDILQAISRAGLDGLCARIGGLDGKVAEGRRNLTASETARLHVVRGLLSKARLALVDADEIGLDASMCTLLLEHFKANGTTCLLATSSRRVLDQLGSTLALPAPPVDVADNAA</sequence>
<keyword evidence="7" id="KW-0067">ATP-binding</keyword>
<dbReference type="InterPro" id="IPR027417">
    <property type="entry name" value="P-loop_NTPase"/>
</dbReference>
<dbReference type="Pfam" id="PF00005">
    <property type="entry name" value="ABC_tran"/>
    <property type="match status" value="1"/>
</dbReference>
<dbReference type="InterPro" id="IPR003439">
    <property type="entry name" value="ABC_transporter-like_ATP-bd"/>
</dbReference>
<evidence type="ECO:0000256" key="2">
    <source>
        <dbReference type="ARBA" id="ARBA00022692"/>
    </source>
</evidence>
<dbReference type="Pfam" id="PF00664">
    <property type="entry name" value="ABC_membrane"/>
    <property type="match status" value="1"/>
</dbReference>
<evidence type="ECO:0000313" key="8">
    <source>
        <dbReference type="Proteomes" id="UP001195941"/>
    </source>
</evidence>
<comment type="caution">
    <text evidence="7">The sequence shown here is derived from an EMBL/GenBank/DDBJ whole genome shotgun (WGS) entry which is preliminary data.</text>
</comment>
<dbReference type="PROSITE" id="PS50929">
    <property type="entry name" value="ABC_TM1F"/>
    <property type="match status" value="1"/>
</dbReference>
<keyword evidence="7" id="KW-0547">Nucleotide-binding</keyword>
<evidence type="ECO:0000256" key="4">
    <source>
        <dbReference type="ARBA" id="ARBA00023136"/>
    </source>
</evidence>